<reference evidence="1" key="1">
    <citation type="submission" date="2018-07" db="EMBL/GenBank/DDBJ databases">
        <title>Annotation of Aphanomyces astaci genome assembly.</title>
        <authorList>
            <person name="Studholme D.J."/>
        </authorList>
    </citation>
    <scope>NUCLEOTIDE SEQUENCE [LARGE SCALE GENOMIC DNA]</scope>
    <source>
        <strain evidence="1">Pc</strain>
    </source>
</reference>
<evidence type="ECO:0008006" key="3">
    <source>
        <dbReference type="Google" id="ProtNLM"/>
    </source>
</evidence>
<keyword evidence="2" id="KW-1185">Reference proteome</keyword>
<sequence>MQAKTRSGQSNLEQGEVALSEFSLRIRQLIQYKNITDIYNADQTGINFGYIPKQTIDRLGAKTVWIGCSGHEEDLMTAMILGDVKGAKYPLFLVLQSKTSKIKAKVENLTKRNGFGPVVWLEIEELHEHHPSRLYGNPTAWWNSEISKHFLDNHFGYRKG</sequence>
<evidence type="ECO:0000313" key="2">
    <source>
        <dbReference type="Proteomes" id="UP000284702"/>
    </source>
</evidence>
<protein>
    <recommendedName>
        <fullName evidence="3">DDE-1 domain-containing protein</fullName>
    </recommendedName>
</protein>
<dbReference type="Proteomes" id="UP000284702">
    <property type="component" value="Unassembled WGS sequence"/>
</dbReference>
<proteinExistence type="predicted"/>
<dbReference type="EMBL" id="MZMZ02004055">
    <property type="protein sequence ID" value="RQM20073.1"/>
    <property type="molecule type" value="Genomic_DNA"/>
</dbReference>
<name>A0A3R7XQ03_APHAT</name>
<accession>A0A3R7XQ03</accession>
<dbReference type="AlphaFoldDB" id="A0A3R7XQ03"/>
<gene>
    <name evidence="1" type="ORF">B5M09_010945</name>
</gene>
<evidence type="ECO:0000313" key="1">
    <source>
        <dbReference type="EMBL" id="RQM20073.1"/>
    </source>
</evidence>
<organism evidence="1 2">
    <name type="scientific">Aphanomyces astaci</name>
    <name type="common">Crayfish plague agent</name>
    <dbReference type="NCBI Taxonomy" id="112090"/>
    <lineage>
        <taxon>Eukaryota</taxon>
        <taxon>Sar</taxon>
        <taxon>Stramenopiles</taxon>
        <taxon>Oomycota</taxon>
        <taxon>Saprolegniomycetes</taxon>
        <taxon>Saprolegniales</taxon>
        <taxon>Verrucalvaceae</taxon>
        <taxon>Aphanomyces</taxon>
    </lineage>
</organism>
<comment type="caution">
    <text evidence="1">The sequence shown here is derived from an EMBL/GenBank/DDBJ whole genome shotgun (WGS) entry which is preliminary data.</text>
</comment>